<evidence type="ECO:0000256" key="6">
    <source>
        <dbReference type="SAM" id="MobiDB-lite"/>
    </source>
</evidence>
<feature type="domain" description="CCR4-NOT transcription complex subunit 1 TTP binding" evidence="10">
    <location>
        <begin position="785"/>
        <end position="867"/>
    </location>
</feature>
<dbReference type="Gene3D" id="1.25.40.790">
    <property type="match status" value="1"/>
</dbReference>
<sequence length="2375" mass="265047">MVLFSTLIAAQIRFLLQSLDKSNSDSVFRELCQFVDYGCEGSILLLQTCLDHSNFQEGDVHKMQLKSDLLAGIFRYLLQCPNFSSIFCQAMRNMVMSERFISDFCDALQLSLYEKVGVGLSLSDSENVAIRTIGQNFCIGQIDHLLRSSAILESAEQIQNVIMFLDRLEGLSKHVDSFMQMLYLMEPKERTPLILSPLLSHDTVEARNMDSFYGCRENEFDEILAEMASETSMSSIMSELGYGCTVDASHCNEVLSLFLPLTEATLSRILGTIARTHTGLVVNQNYCSTFYTSIGGSASYDLSCLSSWNIDVLVDSIKQLAPDTNWIHIMENLDHEGFYLPSGQAFSLLMSIYHRASQVRFPLHALCRSVWKNVEGQLSFLRFAVSAPPEVFTFAHSSRKLACANALSDKVVPQGLTNHAWISLDLLEVLCLLAERGHAKSVRQILELPLKQCPELLLLGIAQINTPYNLLQYEVFSAVFPIIVAYTTGSSIVWQLWQSNPKLVLQGFLDIMRTDQGNMVKVLDICQELKEKVVHRGDKESLTKLVVLGTSPNGKLMILSSILEQVPIYFSIRLAVVATQKECINFVRWLDDNIRTHKDVFVEECLEFLKEMLFTPEALSEDSFQHSCGLANLNLNISSTILKALDTNAVHITSEKLSEELKRFCKASTDVGLRLQNVTNSDSTPPDECSDDIEAEANTYFRELFSGQMTSDAMVEMLAHFRESSERREQLIFERVIQNLFGECCLFPRYPERQLNTTAVLVGIASSPDLGLLGESEWDFWVICSLIKHRLVTDLTLGLAIRTVLDALCNPPDRKIFAFGTLALEQFLDRLEEIPQLCHHILQISHLRGTCPKLVAYIERTLAQKSSCHLESNGSSASAALCSGSTPATVKTMEKENSVSTTVTSPAFVHSSKTITSTSTLRKNSHTMGFGSALNIETLVAAAERRDTSMEYPASSTQDKILFMINNMSSSNIEAKAKEFSELLSEQHYHWFAQYMVMKRASIEPNFHDLYMKFLDKVNSKTLNQEITKAAYENCKVLLRSELIKSSSEERSLLKNLGSWLGKFIIGRNQALRARDIDLKSLIIEAYEKGLMIAVIPFTSKILEPCKNSLAYRPPNPWTMAILGLLAEIYVLPNLKMNLKFDIEVLFKNLGVDMKVVKPTSLLKDRAWESEGNPDFSMKDKGASQPQLITETNTGIMSTSNAVDLKPDIINSTQPGAHLNLLSQDEKMATLSLSDRLASGQGLPQLSSPIHDIESHVIFNQKLMLRACKYFERSVPLAIKRAIGEVMDHVVQHNVTITTQTTKDLVLKDYAMESDETPIYNAAHLMVASLAGSLTRVTCKDALRVSFQNHLRNFLQASNISSELQEQAVAIILNDNLDLCCAVIQHASTDNALKTVDNEISQQLSLRRKHRDYAGQSYYNSSLYTQGPMSVIPEVLRPRPGHLSHSQQRVYEEFVRFPWQNLSGLNSIAVPAAVPVSSADSFGAGVSRTYVLSAGKLSLGLSSSGMGSLGSGSVAQPADRISEEVDPSSAGLLSGSSTHNVATDGTIQSHVEVSNAALNSSPATVLEPRVLEASNAMKKLGRTLPPFLATSTVERMAGVISESLLTTGDALEKYQIVAQKLETLVTEDNVETEIQGVIAQVPEIILRCISRDEAALAVAQKVFKSLFENASNSSHVKAHIKILAAIRDVCKLVVKELTSWVIYSDEKRKFKTAITVGLIREDLLNLSEYNMHITKLIDAGRNKTATEFAISLLQILLVENSRGVVSELPNLVDVLAKLATKAGSPESLQLLVKLASNPAANAAALDGFSVGNDDKANECIEKKGSDNAIPTMEELIDADPGKMDLSAFNDQVSGLFAEWYSISESSGPNDAACSHFLSQLQQNGYLDGDDMSDRFFHHLMDLSFLAVDMYAKLVVLVLKFCMAGQRPNKLLLWPKILSVTVRVLHRDAEENRVSFNPRPYFRLFISWILDLLAPDSILQGSNLQVLIAFANAFHVLQPLKVPGFSFAWLELISHRSFMPKLLTVNPLKGWPLFQRLLVDLLKFMEPHLRKAKMGKAIHYLYKGTLRVLALLLHDFPEFLCDYHLSFCGVIPSSCIQMRNIILSAFPHNMKVPDPFTPNLKIDLLPEIKKPPRSSLEVAALTAKQMKSDIDEYLKTRHQGSFLSELMQRLLLTQNEAAQAGTRYNVPLMNSLVLYTGMKSVELVQVNTPSPLAQQTDTDLREYLRGPAFEIFQIREYLRGPAFKIFQMLIVELDYEGRYLFLNSIANQLQYPNNLTHFFYMVLLNLFAEANQEIIQEQITRVLLERFVANRPHPWGLLVTFMELIKNPKYNFWSSSFIRCAPEIENLVRSVSRSCGGPEPVDESTESGGIPDNNEL</sequence>
<comment type="caution">
    <text evidence="13">The sequence shown here is derived from an EMBL/GenBank/DDBJ whole genome shotgun (WGS) entry which is preliminary data.</text>
</comment>
<dbReference type="InterPro" id="IPR032193">
    <property type="entry name" value="CNOT1_TTP_bind"/>
</dbReference>
<dbReference type="FunFam" id="1.25.40.180:FF:000012">
    <property type="entry name" value="Ccr4-Not transcription complex subunit"/>
    <property type="match status" value="1"/>
</dbReference>
<proteinExistence type="predicted"/>
<feature type="domain" description="CCR4-NOT transcription complex subunit 1 TTP binding" evidence="10">
    <location>
        <begin position="675"/>
        <end position="763"/>
    </location>
</feature>
<evidence type="ECO:0000256" key="3">
    <source>
        <dbReference type="ARBA" id="ARBA00023015"/>
    </source>
</evidence>
<evidence type="ECO:0000259" key="12">
    <source>
        <dbReference type="Pfam" id="PF25097"/>
    </source>
</evidence>
<feature type="domain" description="CCR4-NOT transcription complex subunit 1 HEAT repeat" evidence="11">
    <location>
        <begin position="474"/>
        <end position="530"/>
    </location>
</feature>
<dbReference type="Gene3D" id="1.25.40.840">
    <property type="entry name" value="CCR4-NOT transcription complex subunit 1 TTP binding domain"/>
    <property type="match status" value="2"/>
</dbReference>
<evidence type="ECO:0000313" key="13">
    <source>
        <dbReference type="EMBL" id="KAF7147217.1"/>
    </source>
</evidence>
<dbReference type="GO" id="GO:0005634">
    <property type="term" value="C:nucleus"/>
    <property type="evidence" value="ECO:0007669"/>
    <property type="project" value="UniProtKB-SubCell"/>
</dbReference>
<dbReference type="Pfam" id="PF12842">
    <property type="entry name" value="DUF3819"/>
    <property type="match status" value="1"/>
</dbReference>
<organism evidence="13 14">
    <name type="scientific">Rhododendron simsii</name>
    <name type="common">Sims's rhododendron</name>
    <dbReference type="NCBI Taxonomy" id="118357"/>
    <lineage>
        <taxon>Eukaryota</taxon>
        <taxon>Viridiplantae</taxon>
        <taxon>Streptophyta</taxon>
        <taxon>Embryophyta</taxon>
        <taxon>Tracheophyta</taxon>
        <taxon>Spermatophyta</taxon>
        <taxon>Magnoliopsida</taxon>
        <taxon>eudicotyledons</taxon>
        <taxon>Gunneridae</taxon>
        <taxon>Pentapetalae</taxon>
        <taxon>asterids</taxon>
        <taxon>Ericales</taxon>
        <taxon>Ericaceae</taxon>
        <taxon>Ericoideae</taxon>
        <taxon>Rhodoreae</taxon>
        <taxon>Rhododendron</taxon>
    </lineage>
</organism>
<dbReference type="InterPro" id="IPR024557">
    <property type="entry name" value="CNOT1_dom_4"/>
</dbReference>
<dbReference type="Gene3D" id="1.25.40.180">
    <property type="match status" value="1"/>
</dbReference>
<dbReference type="GO" id="GO:0000932">
    <property type="term" value="C:P-body"/>
    <property type="evidence" value="ECO:0007669"/>
    <property type="project" value="TreeGrafter"/>
</dbReference>
<keyword evidence="5" id="KW-0539">Nucleus</keyword>
<dbReference type="InterPro" id="IPR032191">
    <property type="entry name" value="CNOT1_CAF1_bind"/>
</dbReference>
<dbReference type="GO" id="GO:0017148">
    <property type="term" value="P:negative regulation of translation"/>
    <property type="evidence" value="ECO:0007669"/>
    <property type="project" value="InterPro"/>
</dbReference>
<feature type="region of interest" description="Disordered" evidence="6">
    <location>
        <begin position="2354"/>
        <end position="2375"/>
    </location>
</feature>
<evidence type="ECO:0000256" key="5">
    <source>
        <dbReference type="ARBA" id="ARBA00023242"/>
    </source>
</evidence>
<feature type="domain" description="CCR4-NOT transcription complex subunit 1-like NOT1 connector" evidence="12">
    <location>
        <begin position="1620"/>
        <end position="1796"/>
    </location>
</feature>
<dbReference type="Pfam" id="PF16417">
    <property type="entry name" value="CNOT1_TTP_bind"/>
    <property type="match status" value="2"/>
</dbReference>
<dbReference type="GO" id="GO:0030015">
    <property type="term" value="C:CCR4-NOT core complex"/>
    <property type="evidence" value="ECO:0007669"/>
    <property type="project" value="InterPro"/>
</dbReference>
<evidence type="ECO:0000259" key="10">
    <source>
        <dbReference type="Pfam" id="PF16417"/>
    </source>
</evidence>
<evidence type="ECO:0000256" key="1">
    <source>
        <dbReference type="ARBA" id="ARBA00004123"/>
    </source>
</evidence>
<dbReference type="InterPro" id="IPR032194">
    <property type="entry name" value="CNOT1_HEAT"/>
</dbReference>
<dbReference type="InterPro" id="IPR055454">
    <property type="entry name" value="CNOT1-like_NOT1_connector"/>
</dbReference>
<dbReference type="InterPro" id="IPR007196">
    <property type="entry name" value="CCR4-Not_Not1_C"/>
</dbReference>
<protein>
    <recommendedName>
        <fullName evidence="15">CCR4-NOT transcription complex subunit 1-like</fullName>
    </recommendedName>
</protein>
<feature type="domain" description="CCR4-NOT transcription complex subunit 1 CAF1-binding" evidence="9">
    <location>
        <begin position="950"/>
        <end position="1170"/>
    </location>
</feature>
<dbReference type="EMBL" id="WJXA01000003">
    <property type="protein sequence ID" value="KAF7147217.1"/>
    <property type="molecule type" value="Genomic_DNA"/>
</dbReference>
<dbReference type="InterPro" id="IPR040398">
    <property type="entry name" value="Not1"/>
</dbReference>
<dbReference type="FunFam" id="1.25.40.800:FF:000001">
    <property type="entry name" value="CCR4-NOT transcription complex subunit 1"/>
    <property type="match status" value="1"/>
</dbReference>
<dbReference type="InterPro" id="IPR038535">
    <property type="entry name" value="CNOT1_TTP_bind_sf"/>
</dbReference>
<comment type="subcellular location">
    <subcellularLocation>
        <location evidence="1">Nucleus</location>
    </subcellularLocation>
</comment>
<evidence type="ECO:0000259" key="9">
    <source>
        <dbReference type="Pfam" id="PF16415"/>
    </source>
</evidence>
<keyword evidence="14" id="KW-1185">Reference proteome</keyword>
<dbReference type="Gene3D" id="1.25.40.800">
    <property type="match status" value="1"/>
</dbReference>
<keyword evidence="2" id="KW-0678">Repressor</keyword>
<evidence type="ECO:0000259" key="8">
    <source>
        <dbReference type="Pfam" id="PF12842"/>
    </source>
</evidence>
<dbReference type="PANTHER" id="PTHR13162">
    <property type="entry name" value="CCR4-NOT TRANSCRIPTION COMPLEX"/>
    <property type="match status" value="1"/>
</dbReference>
<dbReference type="Pfam" id="PF16418">
    <property type="entry name" value="CNOT1_HEAT"/>
    <property type="match status" value="2"/>
</dbReference>
<dbReference type="Pfam" id="PF25097">
    <property type="entry name" value="ARM_Cnot1"/>
    <property type="match status" value="1"/>
</dbReference>
<evidence type="ECO:0000313" key="14">
    <source>
        <dbReference type="Proteomes" id="UP000626092"/>
    </source>
</evidence>
<evidence type="ECO:0000259" key="11">
    <source>
        <dbReference type="Pfam" id="PF16418"/>
    </source>
</evidence>
<accession>A0A834H2U9</accession>
<keyword evidence="3" id="KW-0805">Transcription regulation</keyword>
<dbReference type="GO" id="GO:0000289">
    <property type="term" value="P:nuclear-transcribed mRNA poly(A) tail shortening"/>
    <property type="evidence" value="ECO:0007669"/>
    <property type="project" value="UniProtKB-ARBA"/>
</dbReference>
<feature type="domain" description="CCR4-Not complex component Not1 C-terminal" evidence="7">
    <location>
        <begin position="1977"/>
        <end position="2350"/>
    </location>
</feature>
<dbReference type="OrthoDB" id="1933107at2759"/>
<dbReference type="CDD" id="cd20710">
    <property type="entry name" value="NOT1_connector"/>
    <property type="match status" value="1"/>
</dbReference>
<dbReference type="Pfam" id="PF16415">
    <property type="entry name" value="CNOT1_CAF1_bind"/>
    <property type="match status" value="1"/>
</dbReference>
<dbReference type="Proteomes" id="UP000626092">
    <property type="component" value="Unassembled WGS sequence"/>
</dbReference>
<feature type="domain" description="CCR4-NOT transcription complex subunit 1" evidence="8">
    <location>
        <begin position="1271"/>
        <end position="1411"/>
    </location>
</feature>
<evidence type="ECO:0000256" key="2">
    <source>
        <dbReference type="ARBA" id="ARBA00022491"/>
    </source>
</evidence>
<evidence type="ECO:0008006" key="15">
    <source>
        <dbReference type="Google" id="ProtNLM"/>
    </source>
</evidence>
<evidence type="ECO:0000259" key="7">
    <source>
        <dbReference type="Pfam" id="PF04054"/>
    </source>
</evidence>
<gene>
    <name evidence="13" type="ORF">RHSIM_Rhsim03G0166300</name>
</gene>
<dbReference type="GO" id="GO:0060090">
    <property type="term" value="F:molecular adaptor activity"/>
    <property type="evidence" value="ECO:0007669"/>
    <property type="project" value="TreeGrafter"/>
</dbReference>
<evidence type="ECO:0000256" key="4">
    <source>
        <dbReference type="ARBA" id="ARBA00023163"/>
    </source>
</evidence>
<dbReference type="Pfam" id="PF04054">
    <property type="entry name" value="Not1"/>
    <property type="match status" value="1"/>
</dbReference>
<name>A0A834H2U9_RHOSS</name>
<keyword evidence="4" id="KW-0804">Transcription</keyword>
<reference evidence="13" key="1">
    <citation type="submission" date="2019-11" db="EMBL/GenBank/DDBJ databases">
        <authorList>
            <person name="Liu Y."/>
            <person name="Hou J."/>
            <person name="Li T.-Q."/>
            <person name="Guan C.-H."/>
            <person name="Wu X."/>
            <person name="Wu H.-Z."/>
            <person name="Ling F."/>
            <person name="Zhang R."/>
            <person name="Shi X.-G."/>
            <person name="Ren J.-P."/>
            <person name="Chen E.-F."/>
            <person name="Sun J.-M."/>
        </authorList>
    </citation>
    <scope>NUCLEOTIDE SEQUENCE</scope>
    <source>
        <strain evidence="13">Adult_tree_wgs_1</strain>
        <tissue evidence="13">Leaves</tissue>
    </source>
</reference>
<feature type="domain" description="CCR4-NOT transcription complex subunit 1 HEAT repeat" evidence="11">
    <location>
        <begin position="556"/>
        <end position="645"/>
    </location>
</feature>
<dbReference type="PANTHER" id="PTHR13162:SF8">
    <property type="entry name" value="CCR4-NOT TRANSCRIPTION COMPLEX SUBUNIT 1"/>
    <property type="match status" value="1"/>
</dbReference>